<accession>X1BHB3</accession>
<feature type="compositionally biased region" description="Basic and acidic residues" evidence="1">
    <location>
        <begin position="30"/>
        <end position="40"/>
    </location>
</feature>
<name>X1BHB3_9ZZZZ</name>
<proteinExistence type="predicted"/>
<organism evidence="2">
    <name type="scientific">marine sediment metagenome</name>
    <dbReference type="NCBI Taxonomy" id="412755"/>
    <lineage>
        <taxon>unclassified sequences</taxon>
        <taxon>metagenomes</taxon>
        <taxon>ecological metagenomes</taxon>
    </lineage>
</organism>
<comment type="caution">
    <text evidence="2">The sequence shown here is derived from an EMBL/GenBank/DDBJ whole genome shotgun (WGS) entry which is preliminary data.</text>
</comment>
<reference evidence="2" key="1">
    <citation type="journal article" date="2014" name="Front. Microbiol.">
        <title>High frequency of phylogenetically diverse reductive dehalogenase-homologous genes in deep subseafloor sedimentary metagenomes.</title>
        <authorList>
            <person name="Kawai M."/>
            <person name="Futagami T."/>
            <person name="Toyoda A."/>
            <person name="Takaki Y."/>
            <person name="Nishi S."/>
            <person name="Hori S."/>
            <person name="Arai W."/>
            <person name="Tsubouchi T."/>
            <person name="Morono Y."/>
            <person name="Uchiyama I."/>
            <person name="Ito T."/>
            <person name="Fujiyama A."/>
            <person name="Inagaki F."/>
            <person name="Takami H."/>
        </authorList>
    </citation>
    <scope>NUCLEOTIDE SEQUENCE</scope>
    <source>
        <strain evidence="2">Expedition CK06-06</strain>
    </source>
</reference>
<dbReference type="EMBL" id="BART01011316">
    <property type="protein sequence ID" value="GAG83483.1"/>
    <property type="molecule type" value="Genomic_DNA"/>
</dbReference>
<feature type="non-terminal residue" evidence="2">
    <location>
        <position position="1"/>
    </location>
</feature>
<dbReference type="AlphaFoldDB" id="X1BHB3"/>
<sequence length="40" mass="4725">WIWEYIKDPKTVKVIRPARRTATEGVRGNSQKDQRVGRKT</sequence>
<protein>
    <submittedName>
        <fullName evidence="2">Uncharacterized protein</fullName>
    </submittedName>
</protein>
<gene>
    <name evidence="2" type="ORF">S01H4_24160</name>
</gene>
<evidence type="ECO:0000313" key="2">
    <source>
        <dbReference type="EMBL" id="GAG83483.1"/>
    </source>
</evidence>
<feature type="region of interest" description="Disordered" evidence="1">
    <location>
        <begin position="19"/>
        <end position="40"/>
    </location>
</feature>
<evidence type="ECO:0000256" key="1">
    <source>
        <dbReference type="SAM" id="MobiDB-lite"/>
    </source>
</evidence>